<dbReference type="InParanoid" id="A0A165EWG4"/>
<dbReference type="AlphaFoldDB" id="A0A165EWG4"/>
<keyword evidence="3" id="KW-0809">Transit peptide</keyword>
<reference evidence="7 8" key="1">
    <citation type="journal article" date="2016" name="Mol. Biol. Evol.">
        <title>Comparative Genomics of Early-Diverging Mushroom-Forming Fungi Provides Insights into the Origins of Lignocellulose Decay Capabilities.</title>
        <authorList>
            <person name="Nagy L.G."/>
            <person name="Riley R."/>
            <person name="Tritt A."/>
            <person name="Adam C."/>
            <person name="Daum C."/>
            <person name="Floudas D."/>
            <person name="Sun H."/>
            <person name="Yadav J.S."/>
            <person name="Pangilinan J."/>
            <person name="Larsson K.H."/>
            <person name="Matsuura K."/>
            <person name="Barry K."/>
            <person name="Labutti K."/>
            <person name="Kuo R."/>
            <person name="Ohm R.A."/>
            <person name="Bhattacharya S.S."/>
            <person name="Shirouzu T."/>
            <person name="Yoshinaga Y."/>
            <person name="Martin F.M."/>
            <person name="Grigoriev I.V."/>
            <person name="Hibbett D.S."/>
        </authorList>
    </citation>
    <scope>NUCLEOTIDE SEQUENCE [LARGE SCALE GENOMIC DNA]</scope>
    <source>
        <strain evidence="7 8">HHB12029</strain>
    </source>
</reference>
<keyword evidence="4" id="KW-0496">Mitochondrion</keyword>
<dbReference type="OrthoDB" id="270318at2759"/>
<dbReference type="STRING" id="1314781.A0A165EWG4"/>
<dbReference type="EMBL" id="KV426113">
    <property type="protein sequence ID" value="KZV87851.1"/>
    <property type="molecule type" value="Genomic_DNA"/>
</dbReference>
<evidence type="ECO:0000313" key="7">
    <source>
        <dbReference type="EMBL" id="KZV87851.1"/>
    </source>
</evidence>
<protein>
    <recommendedName>
        <fullName evidence="9">Terpenoid synthase</fullName>
    </recommendedName>
</protein>
<evidence type="ECO:0000256" key="2">
    <source>
        <dbReference type="ARBA" id="ARBA00022792"/>
    </source>
</evidence>
<evidence type="ECO:0008006" key="9">
    <source>
        <dbReference type="Google" id="ProtNLM"/>
    </source>
</evidence>
<dbReference type="InterPro" id="IPR008949">
    <property type="entry name" value="Isoprenoid_synthase_dom_sf"/>
</dbReference>
<evidence type="ECO:0000256" key="4">
    <source>
        <dbReference type="ARBA" id="ARBA00023128"/>
    </source>
</evidence>
<sequence length="306" mass="33969">MFLRVVRRYATAATANHSQQPLELCRNMVRERDYASFLGGQACPANLRDAFFALRAFTIELASVPEMVSNPTLGKMRYQFWRDAIKQVYEDIPPQHPIALGLHHAVRVVGRVPAYHLKRIVDARDEDLSRTSYMTTDDLTSLTESTSSSLLYAQLALLSLSESDQLAHAASHVGVASGLATLLRAMPFHTSQRRMILPVDLTAQHGVSQEDVFRHGPDAKGVSDAVFALATVANDHLLTARDMFKDSSSGGIPERAIPVLSAAAVPATLYLQKLEAANFNAFAPQLQGRDWKLAWRMWRSLRTRTI</sequence>
<proteinExistence type="inferred from homology"/>
<dbReference type="InterPro" id="IPR002060">
    <property type="entry name" value="Squ/phyt_synthse"/>
</dbReference>
<dbReference type="Gene3D" id="1.10.600.10">
    <property type="entry name" value="Farnesyl Diphosphate Synthase"/>
    <property type="match status" value="1"/>
</dbReference>
<organism evidence="7 8">
    <name type="scientific">Exidia glandulosa HHB12029</name>
    <dbReference type="NCBI Taxonomy" id="1314781"/>
    <lineage>
        <taxon>Eukaryota</taxon>
        <taxon>Fungi</taxon>
        <taxon>Dikarya</taxon>
        <taxon>Basidiomycota</taxon>
        <taxon>Agaricomycotina</taxon>
        <taxon>Agaricomycetes</taxon>
        <taxon>Auriculariales</taxon>
        <taxon>Exidiaceae</taxon>
        <taxon>Exidia</taxon>
    </lineage>
</organism>
<evidence type="ECO:0000256" key="6">
    <source>
        <dbReference type="ARBA" id="ARBA00038273"/>
    </source>
</evidence>
<accession>A0A165EWG4</accession>
<name>A0A165EWG4_EXIGL</name>
<dbReference type="PANTHER" id="PTHR21181:SF13">
    <property type="entry name" value="NADH DEHYDROGENASE (UBIQUINONE) COMPLEX I, ASSEMBLY FACTOR 6"/>
    <property type="match status" value="1"/>
</dbReference>
<keyword evidence="8" id="KW-1185">Reference proteome</keyword>
<dbReference type="Pfam" id="PF00494">
    <property type="entry name" value="SQS_PSY"/>
    <property type="match status" value="1"/>
</dbReference>
<evidence type="ECO:0000256" key="1">
    <source>
        <dbReference type="ARBA" id="ARBA00004273"/>
    </source>
</evidence>
<dbReference type="SUPFAM" id="SSF48576">
    <property type="entry name" value="Terpenoid synthases"/>
    <property type="match status" value="1"/>
</dbReference>
<gene>
    <name evidence="7" type="ORF">EXIGLDRAFT_839639</name>
</gene>
<comment type="subcellular location">
    <subcellularLocation>
        <location evidence="1">Mitochondrion inner membrane</location>
    </subcellularLocation>
</comment>
<evidence type="ECO:0000256" key="5">
    <source>
        <dbReference type="ARBA" id="ARBA00023136"/>
    </source>
</evidence>
<evidence type="ECO:0000256" key="3">
    <source>
        <dbReference type="ARBA" id="ARBA00022946"/>
    </source>
</evidence>
<evidence type="ECO:0000313" key="8">
    <source>
        <dbReference type="Proteomes" id="UP000077266"/>
    </source>
</evidence>
<comment type="similarity">
    <text evidence="6">Belongs to the NDUFAF6 family.</text>
</comment>
<dbReference type="Proteomes" id="UP000077266">
    <property type="component" value="Unassembled WGS sequence"/>
</dbReference>
<dbReference type="PANTHER" id="PTHR21181">
    <property type="match status" value="1"/>
</dbReference>
<keyword evidence="5" id="KW-0472">Membrane</keyword>
<dbReference type="GO" id="GO:0005743">
    <property type="term" value="C:mitochondrial inner membrane"/>
    <property type="evidence" value="ECO:0007669"/>
    <property type="project" value="UniProtKB-SubCell"/>
</dbReference>
<dbReference type="GO" id="GO:0032981">
    <property type="term" value="P:mitochondrial respiratory chain complex I assembly"/>
    <property type="evidence" value="ECO:0007669"/>
    <property type="project" value="TreeGrafter"/>
</dbReference>
<keyword evidence="2" id="KW-0999">Mitochondrion inner membrane</keyword>